<evidence type="ECO:0000256" key="1">
    <source>
        <dbReference type="SAM" id="MobiDB-lite"/>
    </source>
</evidence>
<organism evidence="2">
    <name type="scientific">Tarenaya spinosa</name>
    <dbReference type="NCBI Taxonomy" id="228870"/>
    <lineage>
        <taxon>Eukaryota</taxon>
        <taxon>Viridiplantae</taxon>
        <taxon>Streptophyta</taxon>
        <taxon>Embryophyta</taxon>
        <taxon>Tracheophyta</taxon>
        <taxon>Spermatophyta</taxon>
        <taxon>Magnoliopsida</taxon>
        <taxon>eudicotyledons</taxon>
        <taxon>Gunneridae</taxon>
        <taxon>Pentapetalae</taxon>
        <taxon>rosids</taxon>
        <taxon>malvids</taxon>
        <taxon>Brassicales</taxon>
        <taxon>Cleomaceae</taxon>
        <taxon>New World clade</taxon>
        <taxon>Tarenaya</taxon>
    </lineage>
</organism>
<sequence length="64" mass="6676">MLCLNNFEESVPSWSKGSTGCTAAVAVAGDSVFRTQFFNRPQPPKIATAPFAGDGGATSRPLSE</sequence>
<proteinExistence type="predicted"/>
<dbReference type="AlphaFoldDB" id="B2BXP8"/>
<reference evidence="2" key="1">
    <citation type="submission" date="2007-09" db="EMBL/GenBank/DDBJ databases">
        <title>Adaptive radiation of a tandemly repeated short chain dehydrogenase encoding gene family in Brassicales.</title>
        <authorList>
            <person name="Navarro-Quezada A.R."/>
            <person name="Schmid K.J."/>
        </authorList>
    </citation>
    <scope>NUCLEOTIDE SEQUENCE</scope>
</reference>
<dbReference type="EMBL" id="EU162609">
    <property type="protein sequence ID" value="ABW81085.1"/>
    <property type="molecule type" value="Genomic_DNA"/>
</dbReference>
<protein>
    <submittedName>
        <fullName evidence="2">Uncharacterized protein</fullName>
    </submittedName>
</protein>
<name>B2BXP8_9ROSI</name>
<accession>B2BXP8</accession>
<evidence type="ECO:0000313" key="2">
    <source>
        <dbReference type="EMBL" id="ABW81085.1"/>
    </source>
</evidence>
<feature type="region of interest" description="Disordered" evidence="1">
    <location>
        <begin position="44"/>
        <end position="64"/>
    </location>
</feature>